<protein>
    <submittedName>
        <fullName evidence="1">Uncharacterized protein</fullName>
    </submittedName>
</protein>
<dbReference type="AlphaFoldDB" id="A0A4Y5ZPV7"/>
<evidence type="ECO:0000313" key="2">
    <source>
        <dbReference type="Proteomes" id="UP000318237"/>
    </source>
</evidence>
<accession>A0A4Y5ZPV7</accession>
<dbReference type="Proteomes" id="UP000318237">
    <property type="component" value="Chromosome"/>
</dbReference>
<sequence length="64" mass="7491">MSHASQNRKAADPQYFKNNRYPFSPFAFLVVQTKNGLKRDQFNTLPVDRKERCATYKCSTVLYV</sequence>
<reference evidence="1 2" key="1">
    <citation type="submission" date="2019-06" db="EMBL/GenBank/DDBJ databases">
        <title>Whole genome sequencing of XDR Enterobacter.</title>
        <authorList>
            <person name="Gnana Soundari P."/>
            <person name="Vijayakumar R."/>
            <person name="Krishnan P."/>
        </authorList>
    </citation>
    <scope>NUCLEOTIDE SEQUENCE [LARGE SCALE GENOMIC DNA]</scope>
    <source>
        <strain evidence="1 2">C126</strain>
    </source>
</reference>
<proteinExistence type="predicted"/>
<evidence type="ECO:0000313" key="1">
    <source>
        <dbReference type="EMBL" id="QDE47547.1"/>
    </source>
</evidence>
<name>A0A4Y5ZPV7_9ENTR</name>
<gene>
    <name evidence="1" type="ORF">EIN43_16445</name>
</gene>
<dbReference type="EMBL" id="CP041054">
    <property type="protein sequence ID" value="QDE47547.1"/>
    <property type="molecule type" value="Genomic_DNA"/>
</dbReference>
<organism evidence="1 2">
    <name type="scientific">Enterobacter hormaechei</name>
    <dbReference type="NCBI Taxonomy" id="158836"/>
    <lineage>
        <taxon>Bacteria</taxon>
        <taxon>Pseudomonadati</taxon>
        <taxon>Pseudomonadota</taxon>
        <taxon>Gammaproteobacteria</taxon>
        <taxon>Enterobacterales</taxon>
        <taxon>Enterobacteriaceae</taxon>
        <taxon>Enterobacter</taxon>
        <taxon>Enterobacter cloacae complex</taxon>
    </lineage>
</organism>